<organism evidence="2 3">
    <name type="scientific">Pseudaquabacterium terrae</name>
    <dbReference type="NCBI Taxonomy" id="2732868"/>
    <lineage>
        <taxon>Bacteria</taxon>
        <taxon>Pseudomonadati</taxon>
        <taxon>Pseudomonadota</taxon>
        <taxon>Betaproteobacteria</taxon>
        <taxon>Burkholderiales</taxon>
        <taxon>Sphaerotilaceae</taxon>
        <taxon>Pseudaquabacterium</taxon>
    </lineage>
</organism>
<dbReference type="InterPro" id="IPR016187">
    <property type="entry name" value="CTDL_fold"/>
</dbReference>
<dbReference type="Proteomes" id="UP000737171">
    <property type="component" value="Unassembled WGS sequence"/>
</dbReference>
<sequence>MSGADQHCQSLASAAGAGARTWRAYLSTQAKDGVPVANARDRIGSGQWHNAKGVQIGRDVNDLHSAANNINKQTALDEKGAVVAGRGDTPNRHDILTGTRADGTAFSPNDPDLTCGNWTRSGAEGAVIVGHHDKTGPTTDPWATSWNSSHQSRGGCSLAALKGTGGDGLLYCFAAQ</sequence>
<dbReference type="InterPro" id="IPR016186">
    <property type="entry name" value="C-type_lectin-like/link_sf"/>
</dbReference>
<evidence type="ECO:0000256" key="1">
    <source>
        <dbReference type="SAM" id="MobiDB-lite"/>
    </source>
</evidence>
<evidence type="ECO:0000313" key="3">
    <source>
        <dbReference type="Proteomes" id="UP000737171"/>
    </source>
</evidence>
<feature type="region of interest" description="Disordered" evidence="1">
    <location>
        <begin position="84"/>
        <end position="108"/>
    </location>
</feature>
<comment type="caution">
    <text evidence="2">The sequence shown here is derived from an EMBL/GenBank/DDBJ whole genome shotgun (WGS) entry which is preliminary data.</text>
</comment>
<gene>
    <name evidence="2" type="ORF">HLB44_01615</name>
</gene>
<proteinExistence type="predicted"/>
<evidence type="ECO:0000313" key="2">
    <source>
        <dbReference type="EMBL" id="NRF65673.1"/>
    </source>
</evidence>
<dbReference type="SUPFAM" id="SSF56436">
    <property type="entry name" value="C-type lectin-like"/>
    <property type="match status" value="1"/>
</dbReference>
<protein>
    <recommendedName>
        <fullName evidence="4">Lectin</fullName>
    </recommendedName>
</protein>
<keyword evidence="3" id="KW-1185">Reference proteome</keyword>
<dbReference type="RefSeq" id="WP_173119924.1">
    <property type="nucleotide sequence ID" value="NZ_JABRWJ010000001.1"/>
</dbReference>
<dbReference type="EMBL" id="JABRWJ010000001">
    <property type="protein sequence ID" value="NRF65673.1"/>
    <property type="molecule type" value="Genomic_DNA"/>
</dbReference>
<dbReference type="Gene3D" id="3.10.100.10">
    <property type="entry name" value="Mannose-Binding Protein A, subunit A"/>
    <property type="match status" value="1"/>
</dbReference>
<name>A0ABX2EAW0_9BURK</name>
<accession>A0ABX2EAW0</accession>
<reference evidence="2 3" key="1">
    <citation type="submission" date="2020-05" db="EMBL/GenBank/DDBJ databases">
        <title>Aquincola sp. isolate from soil.</title>
        <authorList>
            <person name="Han J."/>
            <person name="Kim D.-U."/>
        </authorList>
    </citation>
    <scope>NUCLEOTIDE SEQUENCE [LARGE SCALE GENOMIC DNA]</scope>
    <source>
        <strain evidence="2 3">S2</strain>
    </source>
</reference>
<evidence type="ECO:0008006" key="4">
    <source>
        <dbReference type="Google" id="ProtNLM"/>
    </source>
</evidence>